<dbReference type="Proteomes" id="UP000443582">
    <property type="component" value="Unassembled WGS sequence"/>
</dbReference>
<organism evidence="3 4">
    <name type="scientific">Halobacteriovorax vibrionivorans</name>
    <dbReference type="NCBI Taxonomy" id="2152716"/>
    <lineage>
        <taxon>Bacteria</taxon>
        <taxon>Pseudomonadati</taxon>
        <taxon>Bdellovibrionota</taxon>
        <taxon>Bacteriovoracia</taxon>
        <taxon>Bacteriovoracales</taxon>
        <taxon>Halobacteriovoraceae</taxon>
        <taxon>Halobacteriovorax</taxon>
    </lineage>
</organism>
<evidence type="ECO:0000256" key="2">
    <source>
        <dbReference type="SAM" id="MobiDB-lite"/>
    </source>
</evidence>
<gene>
    <name evidence="3" type="ORF">DAY19_12475</name>
</gene>
<sequence length="638" mass="74016">MSKKIAYFGHDLGYWDDLKKRFINTYHKEQFDFIDLKVDESNVNHSIYELFKFAPNVVYIDIKENDKASIDLARLLKKINFFSMVPVVALVTNVKEVMNLISDHLDFVFVKGVETHDIVYHPFMFKFPEIAESEEFAMGALEKPAPIKLKEIARVGYYGLSSMHVETANKIESGKLIEVEHHLPSDHMATKYFSVLKSGSEDIYYGSRYWLDLEYLYVDPAKKEDGSFSLNVEDLSEDELNKKLKLGKSLKKWVNENASYGSRKRTKLLMVDPDMSYFEDNKKHPDTYDFVFRINEKFDSEFKNITRIMPDIIVYSFPTFNEDTFVDTEDEDDKKKNSNPLSLDEPGKTVDVEGLSESAKKLEAFQRKQDAIFSELITRLKSFGADAPYLIILNCTKYTSKSFQDKYSYQYALVNPNKIGMNVLAQMIHQLEEKRLQKEEQDINAKIAALRKKDPMKYAKVNKTYFDPPKYFVSKKDEMSHALIIRDASLVEISESTCFFTTKEEIGYGNYYLTHPFNFAVKIVPQEGKLSVKEGDTYKYHGLIHAIGEKEKMRLRQFVNDVYTQHKKDEREKEAQEQQEANKRFIEEKERARLEAEAAASADSESDGEKSSAQETKEKELTEDEKLMQSLEDTASKK</sequence>
<dbReference type="RefSeq" id="WP_115362964.1">
    <property type="nucleotide sequence ID" value="NZ_QDKL01000003.1"/>
</dbReference>
<feature type="compositionally biased region" description="Basic and acidic residues" evidence="2">
    <location>
        <begin position="607"/>
        <end position="627"/>
    </location>
</feature>
<comment type="caution">
    <text evidence="3">The sequence shown here is derived from an EMBL/GenBank/DDBJ whole genome shotgun (WGS) entry which is preliminary data.</text>
</comment>
<keyword evidence="1" id="KW-0175">Coiled coil</keyword>
<protein>
    <recommendedName>
        <fullName evidence="5">Response regulatory domain-containing protein</fullName>
    </recommendedName>
</protein>
<feature type="region of interest" description="Disordered" evidence="2">
    <location>
        <begin position="328"/>
        <end position="349"/>
    </location>
</feature>
<evidence type="ECO:0000256" key="1">
    <source>
        <dbReference type="SAM" id="Coils"/>
    </source>
</evidence>
<proteinExistence type="predicted"/>
<keyword evidence="4" id="KW-1185">Reference proteome</keyword>
<feature type="region of interest" description="Disordered" evidence="2">
    <location>
        <begin position="569"/>
        <end position="638"/>
    </location>
</feature>
<feature type="compositionally biased region" description="Basic and acidic residues" evidence="2">
    <location>
        <begin position="569"/>
        <end position="596"/>
    </location>
</feature>
<name>A0ABY0IE82_9BACT</name>
<evidence type="ECO:0008006" key="5">
    <source>
        <dbReference type="Google" id="ProtNLM"/>
    </source>
</evidence>
<evidence type="ECO:0000313" key="4">
    <source>
        <dbReference type="Proteomes" id="UP000443582"/>
    </source>
</evidence>
<feature type="coiled-coil region" evidence="1">
    <location>
        <begin position="421"/>
        <end position="453"/>
    </location>
</feature>
<dbReference type="EMBL" id="QDKL01000003">
    <property type="protein sequence ID" value="RZF20795.1"/>
    <property type="molecule type" value="Genomic_DNA"/>
</dbReference>
<accession>A0ABY0IE82</accession>
<evidence type="ECO:0000313" key="3">
    <source>
        <dbReference type="EMBL" id="RZF20795.1"/>
    </source>
</evidence>
<reference evidence="4" key="1">
    <citation type="journal article" date="2019" name="Int. J. Syst. Evol. Microbiol.">
        <title>Halobacteriovorax valvorus sp. nov., a novel prokaryotic predator isolated from coastal seawater of China.</title>
        <authorList>
            <person name="Chen M.-X."/>
        </authorList>
    </citation>
    <scope>NUCLEOTIDE SEQUENCE [LARGE SCALE GENOMIC DNA]</scope>
    <source>
        <strain evidence="4">BL9</strain>
    </source>
</reference>